<accession>A0A0A9BZK4</accession>
<reference evidence="1" key="2">
    <citation type="journal article" date="2015" name="Data Brief">
        <title>Shoot transcriptome of the giant reed, Arundo donax.</title>
        <authorList>
            <person name="Barrero R.A."/>
            <person name="Guerrero F.D."/>
            <person name="Moolhuijzen P."/>
            <person name="Goolsby J.A."/>
            <person name="Tidwell J."/>
            <person name="Bellgard S.E."/>
            <person name="Bellgard M.I."/>
        </authorList>
    </citation>
    <scope>NUCLEOTIDE SEQUENCE</scope>
    <source>
        <tissue evidence="1">Shoot tissue taken approximately 20 cm above the soil surface</tissue>
    </source>
</reference>
<dbReference type="AlphaFoldDB" id="A0A0A9BZK4"/>
<protein>
    <submittedName>
        <fullName evidence="1">Uncharacterized protein</fullName>
    </submittedName>
</protein>
<reference evidence="1" key="1">
    <citation type="submission" date="2014-09" db="EMBL/GenBank/DDBJ databases">
        <authorList>
            <person name="Magalhaes I.L.F."/>
            <person name="Oliveira U."/>
            <person name="Santos F.R."/>
            <person name="Vidigal T.H.D.A."/>
            <person name="Brescovit A.D."/>
            <person name="Santos A.J."/>
        </authorList>
    </citation>
    <scope>NUCLEOTIDE SEQUENCE</scope>
    <source>
        <tissue evidence="1">Shoot tissue taken approximately 20 cm above the soil surface</tissue>
    </source>
</reference>
<sequence>MSHKTHVYPSSFSLKEIVRMWFR</sequence>
<proteinExistence type="predicted"/>
<organism evidence="1">
    <name type="scientific">Arundo donax</name>
    <name type="common">Giant reed</name>
    <name type="synonym">Donax arundinaceus</name>
    <dbReference type="NCBI Taxonomy" id="35708"/>
    <lineage>
        <taxon>Eukaryota</taxon>
        <taxon>Viridiplantae</taxon>
        <taxon>Streptophyta</taxon>
        <taxon>Embryophyta</taxon>
        <taxon>Tracheophyta</taxon>
        <taxon>Spermatophyta</taxon>
        <taxon>Magnoliopsida</taxon>
        <taxon>Liliopsida</taxon>
        <taxon>Poales</taxon>
        <taxon>Poaceae</taxon>
        <taxon>PACMAD clade</taxon>
        <taxon>Arundinoideae</taxon>
        <taxon>Arundineae</taxon>
        <taxon>Arundo</taxon>
    </lineage>
</organism>
<name>A0A0A9BZK4_ARUDO</name>
<dbReference type="EMBL" id="GBRH01233193">
    <property type="protein sequence ID" value="JAD64702.1"/>
    <property type="molecule type" value="Transcribed_RNA"/>
</dbReference>
<evidence type="ECO:0000313" key="1">
    <source>
        <dbReference type="EMBL" id="JAD64702.1"/>
    </source>
</evidence>